<dbReference type="SMART" id="SM00220">
    <property type="entry name" value="S_TKc"/>
    <property type="match status" value="2"/>
</dbReference>
<dbReference type="CDD" id="cd00028">
    <property type="entry name" value="B_lectin"/>
    <property type="match status" value="2"/>
</dbReference>
<dbReference type="PANTHER" id="PTHR27002:SF932">
    <property type="entry name" value="RECEPTOR-LIKE SERINE_THREONINE-PROTEIN KINASE"/>
    <property type="match status" value="1"/>
</dbReference>
<dbReference type="FunFam" id="3.30.200.20:FF:000330">
    <property type="entry name" value="G-type lectin S-receptor-like serine/threonine-protein kinase At4g03230"/>
    <property type="match status" value="2"/>
</dbReference>
<dbReference type="InterPro" id="IPR000719">
    <property type="entry name" value="Prot_kinase_dom"/>
</dbReference>
<feature type="domain" description="EGF-like" evidence="24">
    <location>
        <begin position="224"/>
        <end position="263"/>
    </location>
</feature>
<keyword evidence="3" id="KW-1003">Cell membrane</keyword>
<dbReference type="CDD" id="cd01098">
    <property type="entry name" value="PAN_AP_plant"/>
    <property type="match status" value="1"/>
</dbReference>
<dbReference type="InterPro" id="IPR036426">
    <property type="entry name" value="Bulb-type_lectin_dom_sf"/>
</dbReference>
<keyword evidence="6 22" id="KW-0812">Transmembrane</keyword>
<dbReference type="Gene3D" id="2.90.10.10">
    <property type="entry name" value="Bulb-type lectin domain"/>
    <property type="match status" value="2"/>
</dbReference>
<feature type="domain" description="Protein kinase" evidence="23">
    <location>
        <begin position="360"/>
        <end position="611"/>
    </location>
</feature>
<evidence type="ECO:0000256" key="13">
    <source>
        <dbReference type="ARBA" id="ARBA00023136"/>
    </source>
</evidence>
<dbReference type="FunFam" id="1.10.510.10:FF:000060">
    <property type="entry name" value="G-type lectin S-receptor-like serine/threonine-protein kinase"/>
    <property type="match status" value="2"/>
</dbReference>
<keyword evidence="19" id="KW-0245">EGF-like domain</keyword>
<evidence type="ECO:0000256" key="19">
    <source>
        <dbReference type="PROSITE-ProRule" id="PRU00076"/>
    </source>
</evidence>
<dbReference type="SMART" id="SM00473">
    <property type="entry name" value="PAN_AP"/>
    <property type="match status" value="1"/>
</dbReference>
<evidence type="ECO:0000256" key="6">
    <source>
        <dbReference type="ARBA" id="ARBA00022692"/>
    </source>
</evidence>
<dbReference type="InterPro" id="IPR003609">
    <property type="entry name" value="Pan_app"/>
</dbReference>
<feature type="disulfide bond" evidence="19">
    <location>
        <begin position="234"/>
        <end position="251"/>
    </location>
</feature>
<dbReference type="PROSITE" id="PS00108">
    <property type="entry name" value="PROTEIN_KINASE_ST"/>
    <property type="match status" value="2"/>
</dbReference>
<proteinExistence type="predicted"/>
<dbReference type="SUPFAM" id="SSF51110">
    <property type="entry name" value="alpha-D-mannose-specific plant lectins"/>
    <property type="match status" value="2"/>
</dbReference>
<dbReference type="InterPro" id="IPR001245">
    <property type="entry name" value="Ser-Thr/Tyr_kinase_cat_dom"/>
</dbReference>
<dbReference type="InterPro" id="IPR008271">
    <property type="entry name" value="Ser/Thr_kinase_AS"/>
</dbReference>
<keyword evidence="14 19" id="KW-1015">Disulfide bond</keyword>
<feature type="domain" description="Protein kinase" evidence="23">
    <location>
        <begin position="1385"/>
        <end position="1636"/>
    </location>
</feature>
<evidence type="ECO:0000256" key="22">
    <source>
        <dbReference type="SAM" id="Phobius"/>
    </source>
</evidence>
<dbReference type="SUPFAM" id="SSF56112">
    <property type="entry name" value="Protein kinase-like (PK-like)"/>
    <property type="match status" value="2"/>
</dbReference>
<dbReference type="CDD" id="cd00054">
    <property type="entry name" value="EGF_CA"/>
    <property type="match status" value="2"/>
</dbReference>
<dbReference type="Pfam" id="PF07714">
    <property type="entry name" value="PK_Tyr_Ser-Thr"/>
    <property type="match status" value="2"/>
</dbReference>
<evidence type="ECO:0000256" key="4">
    <source>
        <dbReference type="ARBA" id="ARBA00022527"/>
    </source>
</evidence>
<dbReference type="Pfam" id="PF01453">
    <property type="entry name" value="B_lectin"/>
    <property type="match status" value="2"/>
</dbReference>
<feature type="domain" description="EGF-like" evidence="24">
    <location>
        <begin position="1148"/>
        <end position="1187"/>
    </location>
</feature>
<evidence type="ECO:0000259" key="26">
    <source>
        <dbReference type="PROSITE" id="PS50948"/>
    </source>
</evidence>
<evidence type="ECO:0000256" key="7">
    <source>
        <dbReference type="ARBA" id="ARBA00022729"/>
    </source>
</evidence>
<dbReference type="InterPro" id="IPR000858">
    <property type="entry name" value="S_locus_glycoprot_dom"/>
</dbReference>
<dbReference type="Pfam" id="PF08276">
    <property type="entry name" value="PAN_2"/>
    <property type="match status" value="1"/>
</dbReference>
<evidence type="ECO:0000256" key="21">
    <source>
        <dbReference type="SAM" id="MobiDB-lite"/>
    </source>
</evidence>
<keyword evidence="11 20" id="KW-0067">ATP-binding</keyword>
<name>A0A5N6M9J9_9ASTR</name>
<evidence type="ECO:0000313" key="28">
    <source>
        <dbReference type="Proteomes" id="UP000326396"/>
    </source>
</evidence>
<dbReference type="PANTHER" id="PTHR27002">
    <property type="entry name" value="RECEPTOR-LIKE SERINE/THREONINE-PROTEIN KINASE SD1-8"/>
    <property type="match status" value="1"/>
</dbReference>
<feature type="transmembrane region" description="Helical" evidence="22">
    <location>
        <begin position="1308"/>
        <end position="1332"/>
    </location>
</feature>
<dbReference type="GO" id="GO:0004674">
    <property type="term" value="F:protein serine/threonine kinase activity"/>
    <property type="evidence" value="ECO:0007669"/>
    <property type="project" value="UniProtKB-KW"/>
</dbReference>
<dbReference type="FunFam" id="2.90.10.10:FF:000029">
    <property type="entry name" value="G-type lectin S-receptor-like serine/threonine-protein kinase"/>
    <property type="match status" value="2"/>
</dbReference>
<evidence type="ECO:0000256" key="12">
    <source>
        <dbReference type="ARBA" id="ARBA00022989"/>
    </source>
</evidence>
<dbReference type="InterPro" id="IPR017441">
    <property type="entry name" value="Protein_kinase_ATP_BS"/>
</dbReference>
<evidence type="ECO:0000259" key="25">
    <source>
        <dbReference type="PROSITE" id="PS50927"/>
    </source>
</evidence>
<dbReference type="PROSITE" id="PS50948">
    <property type="entry name" value="PAN"/>
    <property type="match status" value="1"/>
</dbReference>
<dbReference type="EMBL" id="SZYD01000016">
    <property type="protein sequence ID" value="KAD3337319.1"/>
    <property type="molecule type" value="Genomic_DNA"/>
</dbReference>
<evidence type="ECO:0000256" key="3">
    <source>
        <dbReference type="ARBA" id="ARBA00022475"/>
    </source>
</evidence>
<evidence type="ECO:0000259" key="24">
    <source>
        <dbReference type="PROSITE" id="PS50026"/>
    </source>
</evidence>
<feature type="binding site" evidence="20">
    <location>
        <position position="388"/>
    </location>
    <ligand>
        <name>ATP</name>
        <dbReference type="ChEBI" id="CHEBI:30616"/>
    </ligand>
</feature>
<keyword evidence="13 22" id="KW-0472">Membrane</keyword>
<feature type="compositionally biased region" description="Low complexity" evidence="21">
    <location>
        <begin position="842"/>
        <end position="858"/>
    </location>
</feature>
<dbReference type="Proteomes" id="UP000326396">
    <property type="component" value="Linkage Group LG6"/>
</dbReference>
<dbReference type="GO" id="GO:0048544">
    <property type="term" value="P:recognition of pollen"/>
    <property type="evidence" value="ECO:0007669"/>
    <property type="project" value="InterPro"/>
</dbReference>
<evidence type="ECO:0000256" key="10">
    <source>
        <dbReference type="ARBA" id="ARBA00022777"/>
    </source>
</evidence>
<dbReference type="PROSITE" id="PS00107">
    <property type="entry name" value="PROTEIN_KINASE_ATP"/>
    <property type="match status" value="2"/>
</dbReference>
<dbReference type="InterPro" id="IPR001480">
    <property type="entry name" value="Bulb-type_lectin_dom"/>
</dbReference>
<keyword evidence="28" id="KW-1185">Reference proteome</keyword>
<evidence type="ECO:0000256" key="20">
    <source>
        <dbReference type="PROSITE-ProRule" id="PRU10141"/>
    </source>
</evidence>
<dbReference type="Gene3D" id="1.10.510.10">
    <property type="entry name" value="Transferase(Phosphotransferase) domain 1"/>
    <property type="match status" value="2"/>
</dbReference>
<keyword evidence="9 20" id="KW-0547">Nucleotide-binding</keyword>
<feature type="compositionally biased region" description="Basic and acidic residues" evidence="21">
    <location>
        <begin position="824"/>
        <end position="841"/>
    </location>
</feature>
<dbReference type="PROSITE" id="PS50026">
    <property type="entry name" value="EGF_3"/>
    <property type="match status" value="2"/>
</dbReference>
<keyword evidence="10" id="KW-0418">Kinase</keyword>
<comment type="subcellular location">
    <subcellularLocation>
        <location evidence="1">Cell membrane</location>
        <topology evidence="1">Single-pass type I membrane protein</topology>
    </subcellularLocation>
</comment>
<dbReference type="OrthoDB" id="1933550at2759"/>
<feature type="disulfide bond" evidence="19">
    <location>
        <begin position="1158"/>
        <end position="1175"/>
    </location>
</feature>
<keyword evidence="5" id="KW-0808">Transferase</keyword>
<comment type="caution">
    <text evidence="27">The sequence shown here is derived from an EMBL/GenBank/DDBJ whole genome shotgun (WGS) entry which is preliminary data.</text>
</comment>
<feature type="transmembrane region" description="Helical" evidence="22">
    <location>
        <begin position="283"/>
        <end position="307"/>
    </location>
</feature>
<evidence type="ECO:0000313" key="27">
    <source>
        <dbReference type="EMBL" id="KAD3337319.1"/>
    </source>
</evidence>
<dbReference type="GO" id="GO:0030246">
    <property type="term" value="F:carbohydrate binding"/>
    <property type="evidence" value="ECO:0007669"/>
    <property type="project" value="UniProtKB-KW"/>
</dbReference>
<feature type="domain" description="Bulb-type lectin" evidence="25">
    <location>
        <begin position="887"/>
        <end position="1011"/>
    </location>
</feature>
<evidence type="ECO:0000256" key="2">
    <source>
        <dbReference type="ARBA" id="ARBA00012513"/>
    </source>
</evidence>
<dbReference type="InterPro" id="IPR005162">
    <property type="entry name" value="Retrotrans_gag_dom"/>
</dbReference>
<evidence type="ECO:0000256" key="5">
    <source>
        <dbReference type="ARBA" id="ARBA00022679"/>
    </source>
</evidence>
<evidence type="ECO:0000256" key="15">
    <source>
        <dbReference type="ARBA" id="ARBA00023170"/>
    </source>
</evidence>
<evidence type="ECO:0000256" key="16">
    <source>
        <dbReference type="ARBA" id="ARBA00023180"/>
    </source>
</evidence>
<keyword evidence="8" id="KW-0430">Lectin</keyword>
<organism evidence="27 28">
    <name type="scientific">Mikania micrantha</name>
    <name type="common">bitter vine</name>
    <dbReference type="NCBI Taxonomy" id="192012"/>
    <lineage>
        <taxon>Eukaryota</taxon>
        <taxon>Viridiplantae</taxon>
        <taxon>Streptophyta</taxon>
        <taxon>Embryophyta</taxon>
        <taxon>Tracheophyta</taxon>
        <taxon>Spermatophyta</taxon>
        <taxon>Magnoliopsida</taxon>
        <taxon>eudicotyledons</taxon>
        <taxon>Gunneridae</taxon>
        <taxon>Pentapetalae</taxon>
        <taxon>asterids</taxon>
        <taxon>campanulids</taxon>
        <taxon>Asterales</taxon>
        <taxon>Asteraceae</taxon>
        <taxon>Asteroideae</taxon>
        <taxon>Heliantheae alliance</taxon>
        <taxon>Eupatorieae</taxon>
        <taxon>Mikania</taxon>
    </lineage>
</organism>
<dbReference type="InterPro" id="IPR000742">
    <property type="entry name" value="EGF"/>
</dbReference>
<evidence type="ECO:0000256" key="11">
    <source>
        <dbReference type="ARBA" id="ARBA00022840"/>
    </source>
</evidence>
<dbReference type="GO" id="GO:0005886">
    <property type="term" value="C:plasma membrane"/>
    <property type="evidence" value="ECO:0007669"/>
    <property type="project" value="UniProtKB-SubCell"/>
</dbReference>
<reference evidence="27 28" key="1">
    <citation type="submission" date="2019-05" db="EMBL/GenBank/DDBJ databases">
        <title>Mikania micrantha, genome provides insights into the molecular mechanism of rapid growth.</title>
        <authorList>
            <person name="Liu B."/>
        </authorList>
    </citation>
    <scope>NUCLEOTIDE SEQUENCE [LARGE SCALE GENOMIC DNA]</scope>
    <source>
        <strain evidence="27">NLD-2019</strain>
        <tissue evidence="27">Leaf</tissue>
    </source>
</reference>
<dbReference type="Gene3D" id="3.30.200.20">
    <property type="entry name" value="Phosphorylase Kinase, domain 1"/>
    <property type="match status" value="2"/>
</dbReference>
<keyword evidence="12 22" id="KW-1133">Transmembrane helix</keyword>
<evidence type="ECO:0000256" key="14">
    <source>
        <dbReference type="ARBA" id="ARBA00023157"/>
    </source>
</evidence>
<gene>
    <name evidence="27" type="ORF">E3N88_32839</name>
</gene>
<evidence type="ECO:0000256" key="18">
    <source>
        <dbReference type="ARBA" id="ARBA00048679"/>
    </source>
</evidence>
<sequence>MLIRLNIVWFSTSIDTITLTRPVKDGDVLVSNGETFALGFFSPTNSTNRYVGIWYNKVSEQTVVWVANRDRPITNSSGILSVDETGNLVLHEQDQSFMFWSTNITGVQMNSVSTAQLLDSGNLVMFQGQNKDVYPWQSFDYPSNTVLPGMKLGIDRKRGLNRVFTSWKSGVNPGVGDYSHKMELVGSPRSVVLVSRLVVTESRTVNRLTWHELDRKWVGFWSAPKDQCDGYNHCGSFGLCDPYNTLGAFECVCFPGYEAQSQQDWFLRDAQYLSGMRKRSHKYQFMVIGMPILATGFLLCTFICCYLRKKKVKRNKDEVGFSFKNSMKSLEGSFMEKDIGKNVDLDVFDLSTIAAATDNFSPSNKLGEGGFGSVYKGKLLNEQEIAVKRLSQSSGQGMQEFKNEVMLIAKLQHRNLVRLLGYCFHKQEKMLVYEYLPNKGLDSFIFDQEKASHLDWKKRFQIIQGIVRGLLYLHHDSRLRIIHRDLKASNVLLDSDLNPKISDFGLAKIFRGGEDEAKTHRVVGTYGYMSPEYAMEGLFSVKSDVFSFGILVLEIISGRKNNSYYQRDSVINLIGHVWDLWKQDKVLTIVDSSLGDSFNAREALLCIHIAILCVQELASDRPTMTNVAFMLSNQEAMLPSPKQPAFIFRQLNHSRELGLASTSVGMLRWVEKAESVFAMCECSEENRVKYATGTLEGPALTWWNTHVQTLGLDGANSMSWTDFTRLLHEEYCPRDEIRKLEAEFWVHKMVGSEIEQYCTRFHELCKLCPAMVTPEYKKIEQFISGLPEQFQSIVMASDITTIQPLIRLAHKLTDQAVAQGKLPKRGEHVKPQESQKRKWEPSHQQAHQPQQQQKSAPARAFTATQPDDKGKASMLIFLNIVWFCTSIDTITLTRPVKDGDVLVSNGETFALGFFSTKNSSNRYVGIWYNKVSEPTVVWVANRDHPITNSSGILSVDETGNLVLHEQDQGFMFWSTNVSGVQVNNVSTAQLLDSGNLVLFQGQNKDVYSWQSFDYPSNTVLPGMTIGIDRKTGLNRVFTSWKSSVNPGVGDYSHKMELVGSPQLFLYQGVTKIWRTGSWTGQGWSGIPEMSANYLFNVTYINNDDEVVLIYFLRNTSIFTRMVVTESRTIDRQSWHEVDRKWVEFWSAPKDQCDGYNHCGPFGLCDPYNTLGAFECVCYPGYEAQSQQDWYLRDGSRGCKIKVGTQLCESGDGFVELNRVKVPDTSTARVNMSLGLEACKELCLRNCTCLGYASADISQGVTGGGCITWHGNMIDSRTYTEGGQSLYVRVDAAELAQYLSRMRKRSHKYQFMVIGMPILATGFLLCTFLCCYLRKKKVKRNKDEGGFSFKNSMKSLEGSFMEKDIGKNVDLDVFDLSTIAAATDNFSPSNKLGEGGFGSVYKGKLLNEQEIAVKRLSQSSGQGMQEFKNEVMLIAKLQHRNLVRLLGYCFHKEEKMLVYEYLPNKGLDSFIFDQEKASLLDWKKRFQIIQGIVRGLLYLHHDSRLRIIHRDLKASNVLLDSDLNPKISDFGLAKIFRGGEDEAKTHRVVGTYGYMSPEYAMEGLFSVKSDVFSFGILVLEIISGRKNNSYYQRDSVINLIGHVWDLWKQDKVLTIVDSSLGDSFDAREALLCIHVAILCVQELASDRPTMTNVAFMLSNQETMLPSPNQPAFIFRQLNHRRELGLASTCGDVGSVDNETITILQAR</sequence>
<keyword evidence="7" id="KW-0732">Signal</keyword>
<dbReference type="CDD" id="cd14066">
    <property type="entry name" value="STKc_IRAK"/>
    <property type="match status" value="2"/>
</dbReference>
<dbReference type="InterPro" id="IPR011009">
    <property type="entry name" value="Kinase-like_dom_sf"/>
</dbReference>
<evidence type="ECO:0000256" key="9">
    <source>
        <dbReference type="ARBA" id="ARBA00022741"/>
    </source>
</evidence>
<dbReference type="GO" id="GO:0005524">
    <property type="term" value="F:ATP binding"/>
    <property type="evidence" value="ECO:0007669"/>
    <property type="project" value="UniProtKB-UniRule"/>
</dbReference>
<dbReference type="Pfam" id="PF00954">
    <property type="entry name" value="S_locus_glycop"/>
    <property type="match status" value="2"/>
</dbReference>
<dbReference type="PROSITE" id="PS50927">
    <property type="entry name" value="BULB_LECTIN"/>
    <property type="match status" value="2"/>
</dbReference>
<dbReference type="PROSITE" id="PS50011">
    <property type="entry name" value="PROTEIN_KINASE_DOM"/>
    <property type="match status" value="2"/>
</dbReference>
<protein>
    <recommendedName>
        <fullName evidence="2">non-specific serine/threonine protein kinase</fullName>
        <ecNumber evidence="2">2.7.11.1</ecNumber>
    </recommendedName>
</protein>
<evidence type="ECO:0000256" key="8">
    <source>
        <dbReference type="ARBA" id="ARBA00022734"/>
    </source>
</evidence>
<accession>A0A5N6M9J9</accession>
<comment type="catalytic activity">
    <reaction evidence="18">
        <text>L-seryl-[protein] + ATP = O-phospho-L-seryl-[protein] + ADP + H(+)</text>
        <dbReference type="Rhea" id="RHEA:17989"/>
        <dbReference type="Rhea" id="RHEA-COMP:9863"/>
        <dbReference type="Rhea" id="RHEA-COMP:11604"/>
        <dbReference type="ChEBI" id="CHEBI:15378"/>
        <dbReference type="ChEBI" id="CHEBI:29999"/>
        <dbReference type="ChEBI" id="CHEBI:30616"/>
        <dbReference type="ChEBI" id="CHEBI:83421"/>
        <dbReference type="ChEBI" id="CHEBI:456216"/>
        <dbReference type="EC" id="2.7.11.1"/>
    </reaction>
</comment>
<evidence type="ECO:0000259" key="23">
    <source>
        <dbReference type="PROSITE" id="PS50011"/>
    </source>
</evidence>
<keyword evidence="4" id="KW-0723">Serine/threonine-protein kinase</keyword>
<feature type="domain" description="Apple" evidence="26">
    <location>
        <begin position="1207"/>
        <end position="1290"/>
    </location>
</feature>
<feature type="binding site" evidence="20">
    <location>
        <position position="1413"/>
    </location>
    <ligand>
        <name>ATP</name>
        <dbReference type="ChEBI" id="CHEBI:30616"/>
    </ligand>
</feature>
<feature type="region of interest" description="Disordered" evidence="21">
    <location>
        <begin position="819"/>
        <end position="866"/>
    </location>
</feature>
<comment type="catalytic activity">
    <reaction evidence="17">
        <text>L-threonyl-[protein] + ATP = O-phospho-L-threonyl-[protein] + ADP + H(+)</text>
        <dbReference type="Rhea" id="RHEA:46608"/>
        <dbReference type="Rhea" id="RHEA-COMP:11060"/>
        <dbReference type="Rhea" id="RHEA-COMP:11605"/>
        <dbReference type="ChEBI" id="CHEBI:15378"/>
        <dbReference type="ChEBI" id="CHEBI:30013"/>
        <dbReference type="ChEBI" id="CHEBI:30616"/>
        <dbReference type="ChEBI" id="CHEBI:61977"/>
        <dbReference type="ChEBI" id="CHEBI:456216"/>
        <dbReference type="EC" id="2.7.11.1"/>
    </reaction>
</comment>
<evidence type="ECO:0000256" key="1">
    <source>
        <dbReference type="ARBA" id="ARBA00004251"/>
    </source>
</evidence>
<keyword evidence="15" id="KW-0675">Receptor</keyword>
<dbReference type="EC" id="2.7.11.1" evidence="2"/>
<evidence type="ECO:0000256" key="17">
    <source>
        <dbReference type="ARBA" id="ARBA00047899"/>
    </source>
</evidence>
<dbReference type="SMART" id="SM00108">
    <property type="entry name" value="B_lectin"/>
    <property type="match status" value="2"/>
</dbReference>
<keyword evidence="16" id="KW-0325">Glycoprotein</keyword>
<dbReference type="Pfam" id="PF03732">
    <property type="entry name" value="Retrotrans_gag"/>
    <property type="match status" value="1"/>
</dbReference>
<comment type="caution">
    <text evidence="19">Lacks conserved residue(s) required for the propagation of feature annotation.</text>
</comment>
<feature type="domain" description="Bulb-type lectin" evidence="25">
    <location>
        <begin position="14"/>
        <end position="138"/>
    </location>
</feature>